<dbReference type="Gene3D" id="2.10.70.10">
    <property type="entry name" value="Complement Module, domain 1"/>
    <property type="match status" value="3"/>
</dbReference>
<keyword evidence="1 6" id="KW-0768">Sushi</keyword>
<reference evidence="8 9" key="1">
    <citation type="submission" date="2013-11" db="EMBL/GenBank/DDBJ databases">
        <title>Genome sequencing of Stegodyphus mimosarum.</title>
        <authorList>
            <person name="Bechsgaard J."/>
        </authorList>
    </citation>
    <scope>NUCLEOTIDE SEQUENCE [LARGE SCALE GENOMIC DNA]</scope>
</reference>
<dbReference type="EMBL" id="KK112352">
    <property type="protein sequence ID" value="KFM57418.1"/>
    <property type="molecule type" value="Genomic_DNA"/>
</dbReference>
<dbReference type="InterPro" id="IPR000436">
    <property type="entry name" value="Sushi_SCR_CCP_dom"/>
</dbReference>
<evidence type="ECO:0000256" key="1">
    <source>
        <dbReference type="ARBA" id="ARBA00022659"/>
    </source>
</evidence>
<keyword evidence="5" id="KW-0325">Glycoprotein</keyword>
<feature type="domain" description="Sushi" evidence="7">
    <location>
        <begin position="35"/>
        <end position="92"/>
    </location>
</feature>
<comment type="caution">
    <text evidence="6">Lacks conserved residue(s) required for the propagation of feature annotation.</text>
</comment>
<dbReference type="AlphaFoldDB" id="A0A087SX29"/>
<evidence type="ECO:0000256" key="4">
    <source>
        <dbReference type="ARBA" id="ARBA00023157"/>
    </source>
</evidence>
<dbReference type="SMART" id="SM00032">
    <property type="entry name" value="CCP"/>
    <property type="match status" value="2"/>
</dbReference>
<dbReference type="OrthoDB" id="6488670at2759"/>
<feature type="domain" description="Sushi" evidence="7">
    <location>
        <begin position="1"/>
        <end position="34"/>
    </location>
</feature>
<evidence type="ECO:0000313" key="8">
    <source>
        <dbReference type="EMBL" id="KFM57418.1"/>
    </source>
</evidence>
<dbReference type="CDD" id="cd00033">
    <property type="entry name" value="CCP"/>
    <property type="match status" value="3"/>
</dbReference>
<protein>
    <submittedName>
        <fullName evidence="8">Sushi, von Willebrand factor type A, EGF and pentraxin domain-containing protein 1</fullName>
    </submittedName>
</protein>
<keyword evidence="9" id="KW-1185">Reference proteome</keyword>
<feature type="disulfide bond" evidence="6">
    <location>
        <begin position="5"/>
        <end position="32"/>
    </location>
</feature>
<keyword evidence="4 6" id="KW-1015">Disulfide bond</keyword>
<evidence type="ECO:0000256" key="3">
    <source>
        <dbReference type="ARBA" id="ARBA00022737"/>
    </source>
</evidence>
<evidence type="ECO:0000313" key="9">
    <source>
        <dbReference type="Proteomes" id="UP000054359"/>
    </source>
</evidence>
<feature type="domain" description="Sushi" evidence="7">
    <location>
        <begin position="93"/>
        <end position="150"/>
    </location>
</feature>
<feature type="non-terminal residue" evidence="8">
    <location>
        <position position="167"/>
    </location>
</feature>
<sequence>MQYECDVGYDLIGVATRSCTENKTWTGVEPYCKKVVCPVPVAPTHGEIAWRGHSFADTVSISCFEGYTLVGDGTRSCLPDGTWSGSEPQCKPVECNPLPELKNGRTVTKSLTFGGKAEYTCDSGYKLRGTRKRTCKADRTWSDREPICQLILCPDPPTVPNGYALTP</sequence>
<feature type="disulfide bond" evidence="6">
    <location>
        <begin position="121"/>
        <end position="148"/>
    </location>
</feature>
<dbReference type="SUPFAM" id="SSF57535">
    <property type="entry name" value="Complement control module/SCR domain"/>
    <property type="match status" value="3"/>
</dbReference>
<evidence type="ECO:0000256" key="2">
    <source>
        <dbReference type="ARBA" id="ARBA00022729"/>
    </source>
</evidence>
<dbReference type="OMA" id="MVECDAG"/>
<keyword evidence="2" id="KW-0732">Signal</keyword>
<dbReference type="STRING" id="407821.A0A087SX29"/>
<feature type="disulfide bond" evidence="6">
    <location>
        <begin position="63"/>
        <end position="90"/>
    </location>
</feature>
<gene>
    <name evidence="8" type="ORF">X975_22060</name>
</gene>
<dbReference type="PANTHER" id="PTHR46393:SF7">
    <property type="entry name" value="COMPLEMENT C2"/>
    <property type="match status" value="1"/>
</dbReference>
<dbReference type="PROSITE" id="PS50923">
    <property type="entry name" value="SUSHI"/>
    <property type="match status" value="3"/>
</dbReference>
<keyword evidence="3" id="KW-0677">Repeat</keyword>
<evidence type="ECO:0000256" key="6">
    <source>
        <dbReference type="PROSITE-ProRule" id="PRU00302"/>
    </source>
</evidence>
<name>A0A087SX29_STEMI</name>
<dbReference type="InterPro" id="IPR035976">
    <property type="entry name" value="Sushi/SCR/CCP_sf"/>
</dbReference>
<organism evidence="8 9">
    <name type="scientific">Stegodyphus mimosarum</name>
    <name type="common">African social velvet spider</name>
    <dbReference type="NCBI Taxonomy" id="407821"/>
    <lineage>
        <taxon>Eukaryota</taxon>
        <taxon>Metazoa</taxon>
        <taxon>Ecdysozoa</taxon>
        <taxon>Arthropoda</taxon>
        <taxon>Chelicerata</taxon>
        <taxon>Arachnida</taxon>
        <taxon>Araneae</taxon>
        <taxon>Araneomorphae</taxon>
        <taxon>Entelegynae</taxon>
        <taxon>Eresoidea</taxon>
        <taxon>Eresidae</taxon>
        <taxon>Stegodyphus</taxon>
    </lineage>
</organism>
<dbReference type="PANTHER" id="PTHR46393">
    <property type="entry name" value="SUSHI DOMAIN-CONTAINING PROTEIN"/>
    <property type="match status" value="1"/>
</dbReference>
<evidence type="ECO:0000256" key="5">
    <source>
        <dbReference type="ARBA" id="ARBA00023180"/>
    </source>
</evidence>
<proteinExistence type="predicted"/>
<dbReference type="Pfam" id="PF00084">
    <property type="entry name" value="Sushi"/>
    <property type="match status" value="3"/>
</dbReference>
<evidence type="ECO:0000259" key="7">
    <source>
        <dbReference type="PROSITE" id="PS50923"/>
    </source>
</evidence>
<dbReference type="Proteomes" id="UP000054359">
    <property type="component" value="Unassembled WGS sequence"/>
</dbReference>
<accession>A0A087SX29</accession>